<dbReference type="Proteomes" id="UP001211894">
    <property type="component" value="Unassembled WGS sequence"/>
</dbReference>
<comment type="caution">
    <text evidence="2">The sequence shown here is derived from an EMBL/GenBank/DDBJ whole genome shotgun (WGS) entry which is preliminary data.</text>
</comment>
<evidence type="ECO:0000313" key="2">
    <source>
        <dbReference type="EMBL" id="MDA7028104.1"/>
    </source>
</evidence>
<gene>
    <name evidence="2" type="ORF">PJ311_16135</name>
</gene>
<keyword evidence="3" id="KW-1185">Reference proteome</keyword>
<keyword evidence="1" id="KW-0175">Coiled coil</keyword>
<sequence>MGFLDALDSLGNSLGICYTDNERKRDEYDELYEFLKEQKDKMDKKLSELKTQKSGYLNNCDTLLSSKKKLADTIPAWAFEAKRKEKDKELKLLLKHFTDLVDDVESAKNHAKLKWEEYKQAVKAEKAE</sequence>
<feature type="coiled-coil region" evidence="1">
    <location>
        <begin position="18"/>
        <end position="52"/>
    </location>
</feature>
<accession>A0ABT4X755</accession>
<evidence type="ECO:0000313" key="3">
    <source>
        <dbReference type="Proteomes" id="UP001211894"/>
    </source>
</evidence>
<reference evidence="2 3" key="1">
    <citation type="submission" date="2023-01" db="EMBL/GenBank/DDBJ databases">
        <title>Bacillus changyiensis sp. nov., isolated from a coastal deposit.</title>
        <authorList>
            <person name="Xiao G."/>
            <person name="Lai Q."/>
            <person name="Hu Z."/>
            <person name="Shao Z."/>
        </authorList>
    </citation>
    <scope>NUCLEOTIDE SEQUENCE [LARGE SCALE GENOMIC DNA]</scope>
    <source>
        <strain evidence="2 3">CLL-7-23</strain>
    </source>
</reference>
<proteinExistence type="predicted"/>
<dbReference type="RefSeq" id="WP_271341915.1">
    <property type="nucleotide sequence ID" value="NZ_JAQKAB010000012.1"/>
</dbReference>
<evidence type="ECO:0000256" key="1">
    <source>
        <dbReference type="SAM" id="Coils"/>
    </source>
</evidence>
<dbReference type="EMBL" id="JAQKAB010000012">
    <property type="protein sequence ID" value="MDA7028104.1"/>
    <property type="molecule type" value="Genomic_DNA"/>
</dbReference>
<protein>
    <submittedName>
        <fullName evidence="2">Uncharacterized protein</fullName>
    </submittedName>
</protein>
<name>A0ABT4X755_9BACI</name>
<organism evidence="2 3">
    <name type="scientific">Bacillus changyiensis</name>
    <dbReference type="NCBI Taxonomy" id="3004103"/>
    <lineage>
        <taxon>Bacteria</taxon>
        <taxon>Bacillati</taxon>
        <taxon>Bacillota</taxon>
        <taxon>Bacilli</taxon>
        <taxon>Bacillales</taxon>
        <taxon>Bacillaceae</taxon>
        <taxon>Bacillus</taxon>
    </lineage>
</organism>